<dbReference type="EMBL" id="JACHHO010000001">
    <property type="protein sequence ID" value="MBB5203798.1"/>
    <property type="molecule type" value="Genomic_DNA"/>
</dbReference>
<comment type="caution">
    <text evidence="1">The sequence shown here is derived from an EMBL/GenBank/DDBJ whole genome shotgun (WGS) entry which is preliminary data.</text>
</comment>
<evidence type="ECO:0000313" key="1">
    <source>
        <dbReference type="EMBL" id="MBB5203798.1"/>
    </source>
</evidence>
<accession>A0A840S2Z9</accession>
<organism evidence="1 2">
    <name type="scientific">Inhella inkyongensis</name>
    <dbReference type="NCBI Taxonomy" id="392593"/>
    <lineage>
        <taxon>Bacteria</taxon>
        <taxon>Pseudomonadati</taxon>
        <taxon>Pseudomonadota</taxon>
        <taxon>Betaproteobacteria</taxon>
        <taxon>Burkholderiales</taxon>
        <taxon>Sphaerotilaceae</taxon>
        <taxon>Inhella</taxon>
    </lineage>
</organism>
<dbReference type="RefSeq" id="WP_184044678.1">
    <property type="nucleotide sequence ID" value="NZ_JACHHO010000001.1"/>
</dbReference>
<protein>
    <submittedName>
        <fullName evidence="1">Uncharacterized protein</fullName>
    </submittedName>
</protein>
<dbReference type="Proteomes" id="UP000554837">
    <property type="component" value="Unassembled WGS sequence"/>
</dbReference>
<reference evidence="1 2" key="1">
    <citation type="submission" date="2020-08" db="EMBL/GenBank/DDBJ databases">
        <title>Genomic Encyclopedia of Type Strains, Phase IV (KMG-IV): sequencing the most valuable type-strain genomes for metagenomic binning, comparative biology and taxonomic classification.</title>
        <authorList>
            <person name="Goeker M."/>
        </authorList>
    </citation>
    <scope>NUCLEOTIDE SEQUENCE [LARGE SCALE GENOMIC DNA]</scope>
    <source>
        <strain evidence="1 2">DSM 23958</strain>
    </source>
</reference>
<proteinExistence type="predicted"/>
<gene>
    <name evidence="1" type="ORF">HNQ51_001091</name>
</gene>
<name>A0A840S2Z9_9BURK</name>
<dbReference type="PROSITE" id="PS51257">
    <property type="entry name" value="PROKAR_LIPOPROTEIN"/>
    <property type="match status" value="1"/>
</dbReference>
<evidence type="ECO:0000313" key="2">
    <source>
        <dbReference type="Proteomes" id="UP000554837"/>
    </source>
</evidence>
<sequence>MTARLATSTQPHPPTARRVGMRAYPLLLSVWISACGGGGGGDSGSGGGSPTPMPLVLSGVVTVGAAVGAASVSLLDASGQTLGTATAHPVDGSYRITLSTSSPPLPLFLQAQGTDAGGRPVLLHSLVPSLSSTGATAHITPLTQAVAALALGADPQAAFAKPADAALPSTTALLTPAADFLKTLLKSPLADVKISDATKLDLLSDSGFATPKSAADLLLESTRVQVEPQSGRLQLGSKFLANPAPEVEVNLAGARAELLKGSTGTPTAAITTSAQITSAAATVLGVAGSLDGIASTLNPLLAQTSTDAATYKASAALSGYTQFNGRSADELAASLVAWSAAGLQLAPLQVLGCEDEVLKKGDCLKVRVAAPLVDRSGKTQDRLVDIASYSSTAKRWALVGNGKALVFAVRAASWLRLDGAGAAETGSNPSSGVELLLQGKNSALTADLITAGTVQTPLGFALPLAACQRLNLCIAQPGDTSVVPTAGLGDQLLAPGSVGWLGNGDGLRGALYKASYSLSGTAENRVAYLNAGILISPTAARHPTLDGVSSSAALTPASMRAGLKLNWSTWAKANPDLRVVQVLAVVRYSDRVSLRDLDPKGATQLDVAATGAIPGFTATGHDVWLMASDGLGRKLATRYALGL</sequence>
<keyword evidence="2" id="KW-1185">Reference proteome</keyword>
<dbReference type="AlphaFoldDB" id="A0A840S2Z9"/>